<sequence>MPVRWLIDPLTASRSDGGRATWIDDTEGAPEGASEGLIDARTASRSNGGRATWIDDTEGVPKGASEGLIDARTASRSNGGRATWIDVVSGNADAPDFGGTVGVGADNCGVDPCQEYSKEFCSTLSG</sequence>
<dbReference type="AlphaFoldDB" id="A0A6A3PQN0"/>
<dbReference type="Proteomes" id="UP000440732">
    <property type="component" value="Unassembled WGS sequence"/>
</dbReference>
<feature type="region of interest" description="Disordered" evidence="1">
    <location>
        <begin position="16"/>
        <end position="66"/>
    </location>
</feature>
<evidence type="ECO:0000313" key="2">
    <source>
        <dbReference type="EMBL" id="KAE9056223.1"/>
    </source>
</evidence>
<accession>A0A6A3PQN0</accession>
<comment type="caution">
    <text evidence="2">The sequence shown here is derived from an EMBL/GenBank/DDBJ whole genome shotgun (WGS) entry which is preliminary data.</text>
</comment>
<name>A0A6A3PQN0_9STRA</name>
<organism evidence="2 3">
    <name type="scientific">Phytophthora fragariae</name>
    <dbReference type="NCBI Taxonomy" id="53985"/>
    <lineage>
        <taxon>Eukaryota</taxon>
        <taxon>Sar</taxon>
        <taxon>Stramenopiles</taxon>
        <taxon>Oomycota</taxon>
        <taxon>Peronosporomycetes</taxon>
        <taxon>Peronosporales</taxon>
        <taxon>Peronosporaceae</taxon>
        <taxon>Phytophthora</taxon>
    </lineage>
</organism>
<reference evidence="2 3" key="1">
    <citation type="submission" date="2018-08" db="EMBL/GenBank/DDBJ databases">
        <title>Genomic investigation of the strawberry pathogen Phytophthora fragariae indicates pathogenicity is determined by transcriptional variation in three key races.</title>
        <authorList>
            <person name="Adams T.M."/>
            <person name="Armitage A.D."/>
            <person name="Sobczyk M.K."/>
            <person name="Bates H.J."/>
            <person name="Dunwell J.M."/>
            <person name="Nellist C.F."/>
            <person name="Harrison R.J."/>
        </authorList>
    </citation>
    <scope>NUCLEOTIDE SEQUENCE [LARGE SCALE GENOMIC DNA]</scope>
    <source>
        <strain evidence="2 3">NOV-5</strain>
    </source>
</reference>
<evidence type="ECO:0000313" key="3">
    <source>
        <dbReference type="Proteomes" id="UP000440732"/>
    </source>
</evidence>
<protein>
    <submittedName>
        <fullName evidence="2">Uncharacterized protein</fullName>
    </submittedName>
</protein>
<evidence type="ECO:0000256" key="1">
    <source>
        <dbReference type="SAM" id="MobiDB-lite"/>
    </source>
</evidence>
<gene>
    <name evidence="2" type="ORF">PF006_g32740</name>
</gene>
<proteinExistence type="predicted"/>
<dbReference type="EMBL" id="QXGA01009723">
    <property type="protein sequence ID" value="KAE9056223.1"/>
    <property type="molecule type" value="Genomic_DNA"/>
</dbReference>